<evidence type="ECO:0000256" key="6">
    <source>
        <dbReference type="ARBA" id="ARBA00022932"/>
    </source>
</evidence>
<evidence type="ECO:0000256" key="7">
    <source>
        <dbReference type="ARBA" id="ARBA00023125"/>
    </source>
</evidence>
<dbReference type="InterPro" id="IPR023211">
    <property type="entry name" value="DNA_pol_palm_dom_sf"/>
</dbReference>
<proteinExistence type="inferred from homology"/>
<dbReference type="AlphaFoldDB" id="A0A0F9D2V6"/>
<feature type="domain" description="DNA-directed DNA polymerase family B mitochondria/virus" evidence="9">
    <location>
        <begin position="25"/>
        <end position="192"/>
    </location>
</feature>
<keyword evidence="7" id="KW-0238">DNA-binding</keyword>
<evidence type="ECO:0000256" key="8">
    <source>
        <dbReference type="ARBA" id="ARBA00049244"/>
    </source>
</evidence>
<dbReference type="PRINTS" id="PR00106">
    <property type="entry name" value="DNAPOLB"/>
</dbReference>
<dbReference type="GO" id="GO:0006260">
    <property type="term" value="P:DNA replication"/>
    <property type="evidence" value="ECO:0007669"/>
    <property type="project" value="UniProtKB-KW"/>
</dbReference>
<dbReference type="SUPFAM" id="SSF56672">
    <property type="entry name" value="DNA/RNA polymerases"/>
    <property type="match status" value="1"/>
</dbReference>
<dbReference type="InterPro" id="IPR043502">
    <property type="entry name" value="DNA/RNA_pol_sf"/>
</dbReference>
<dbReference type="GO" id="GO:0003887">
    <property type="term" value="F:DNA-directed DNA polymerase activity"/>
    <property type="evidence" value="ECO:0007669"/>
    <property type="project" value="UniProtKB-KW"/>
</dbReference>
<evidence type="ECO:0000256" key="3">
    <source>
        <dbReference type="ARBA" id="ARBA00022679"/>
    </source>
</evidence>
<dbReference type="Gene3D" id="3.90.1600.10">
    <property type="entry name" value="Palm domain of DNA polymerase"/>
    <property type="match status" value="2"/>
</dbReference>
<dbReference type="InterPro" id="IPR004868">
    <property type="entry name" value="DNA-dir_DNA_pol_B_mt/vir"/>
</dbReference>
<evidence type="ECO:0000259" key="9">
    <source>
        <dbReference type="Pfam" id="PF03175"/>
    </source>
</evidence>
<dbReference type="InterPro" id="IPR017964">
    <property type="entry name" value="DNA-dir_DNA_pol_B_CS"/>
</dbReference>
<comment type="caution">
    <text evidence="10">The sequence shown here is derived from an EMBL/GenBank/DDBJ whole genome shotgun (WGS) entry which is preliminary data.</text>
</comment>
<evidence type="ECO:0000313" key="10">
    <source>
        <dbReference type="EMBL" id="KKL12136.1"/>
    </source>
</evidence>
<evidence type="ECO:0000256" key="5">
    <source>
        <dbReference type="ARBA" id="ARBA00022705"/>
    </source>
</evidence>
<dbReference type="PROSITE" id="PS00116">
    <property type="entry name" value="DNA_POLYMERASE_B"/>
    <property type="match status" value="1"/>
</dbReference>
<feature type="non-terminal residue" evidence="10">
    <location>
        <position position="1"/>
    </location>
</feature>
<dbReference type="GO" id="GO:0003677">
    <property type="term" value="F:DNA binding"/>
    <property type="evidence" value="ECO:0007669"/>
    <property type="project" value="UniProtKB-KW"/>
</dbReference>
<comment type="catalytic activity">
    <reaction evidence="8">
        <text>DNA(n) + a 2'-deoxyribonucleoside 5'-triphosphate = DNA(n+1) + diphosphate</text>
        <dbReference type="Rhea" id="RHEA:22508"/>
        <dbReference type="Rhea" id="RHEA-COMP:17339"/>
        <dbReference type="Rhea" id="RHEA-COMP:17340"/>
        <dbReference type="ChEBI" id="CHEBI:33019"/>
        <dbReference type="ChEBI" id="CHEBI:61560"/>
        <dbReference type="ChEBI" id="CHEBI:173112"/>
        <dbReference type="EC" id="2.7.7.7"/>
    </reaction>
</comment>
<evidence type="ECO:0000256" key="4">
    <source>
        <dbReference type="ARBA" id="ARBA00022695"/>
    </source>
</evidence>
<comment type="similarity">
    <text evidence="1">Belongs to the DNA polymerase type-B family.</text>
</comment>
<name>A0A0F9D2V6_9ZZZZ</name>
<evidence type="ECO:0000256" key="2">
    <source>
        <dbReference type="ARBA" id="ARBA00012417"/>
    </source>
</evidence>
<evidence type="ECO:0000256" key="1">
    <source>
        <dbReference type="ARBA" id="ARBA00005755"/>
    </source>
</evidence>
<keyword evidence="3" id="KW-0808">Transferase</keyword>
<dbReference type="EMBL" id="LAZR01041378">
    <property type="protein sequence ID" value="KKL12136.1"/>
    <property type="molecule type" value="Genomic_DNA"/>
</dbReference>
<gene>
    <name evidence="10" type="ORF">LCGC14_2538800</name>
</gene>
<organism evidence="10">
    <name type="scientific">marine sediment metagenome</name>
    <dbReference type="NCBI Taxonomy" id="412755"/>
    <lineage>
        <taxon>unclassified sequences</taxon>
        <taxon>metagenomes</taxon>
        <taxon>ecological metagenomes</taxon>
    </lineage>
</organism>
<reference evidence="10" key="1">
    <citation type="journal article" date="2015" name="Nature">
        <title>Complex archaea that bridge the gap between prokaryotes and eukaryotes.</title>
        <authorList>
            <person name="Spang A."/>
            <person name="Saw J.H."/>
            <person name="Jorgensen S.L."/>
            <person name="Zaremba-Niedzwiedzka K."/>
            <person name="Martijn J."/>
            <person name="Lind A.E."/>
            <person name="van Eijk R."/>
            <person name="Schleper C."/>
            <person name="Guy L."/>
            <person name="Ettema T.J."/>
        </authorList>
    </citation>
    <scope>NUCLEOTIDE SEQUENCE</scope>
</reference>
<sequence>FTAFRHRFMKHEIFIDANEGALALARSAYYGGRTECFKLGDIPNTIYCFDINSMYPYVMREHDFPTKLITHLTRVSVDDLRELVTKGQCIASVELNTDQPAYAIRYETRLVFPIGRFRSYLATPEILYALEHNHIESVNEVAVYESAPLFVDHINYFWDKRLEAKRKGNETDVYLYKIMMNGFYGKWGQNGRKFSDIGEAPISEVSSWSEWDVDTQTMRKFRKFGGVIQEESKDAEGRDSHPAIASHITAYSRLYLFQLIEVAGRENVVYCDTDSLFVNAVGRDRLASYCGEELGQLKLEWTSEKVQIRDNKDYSVLSEEGKWIAKIKGVRKTAAKVIWQGEALHVTFIPIESLTFNVFRQVRFQSIKGKMREGNLNQQKITPIVKHYARQYKKGVVGDDGVISPFVFPLENVPV</sequence>
<dbReference type="Pfam" id="PF03175">
    <property type="entry name" value="DNA_pol_B_2"/>
    <property type="match status" value="1"/>
</dbReference>
<accession>A0A0F9D2V6</accession>
<keyword evidence="5" id="KW-0235">DNA replication</keyword>
<keyword evidence="4" id="KW-0548">Nucleotidyltransferase</keyword>
<keyword evidence="6" id="KW-0239">DNA-directed DNA polymerase</keyword>
<dbReference type="EC" id="2.7.7.7" evidence="2"/>
<dbReference type="GO" id="GO:0000166">
    <property type="term" value="F:nucleotide binding"/>
    <property type="evidence" value="ECO:0007669"/>
    <property type="project" value="InterPro"/>
</dbReference>
<dbReference type="InterPro" id="IPR006172">
    <property type="entry name" value="DNA-dir_DNA_pol_B"/>
</dbReference>
<protein>
    <recommendedName>
        <fullName evidence="2">DNA-directed DNA polymerase</fullName>
        <ecNumber evidence="2">2.7.7.7</ecNumber>
    </recommendedName>
</protein>
<dbReference type="Gene3D" id="1.10.287.690">
    <property type="entry name" value="Helix hairpin bin"/>
    <property type="match status" value="1"/>
</dbReference>